<gene>
    <name evidence="5" type="ORF">BSAL_67330</name>
</gene>
<keyword evidence="6" id="KW-1185">Reference proteome</keyword>
<dbReference type="VEuPathDB" id="TriTrypDB:BSAL_67330"/>
<dbReference type="SUPFAM" id="SSF56059">
    <property type="entry name" value="Glutathione synthetase ATP-binding domain-like"/>
    <property type="match status" value="1"/>
</dbReference>
<dbReference type="GO" id="GO:0070740">
    <property type="term" value="F:tubulin-glutamic acid ligase activity"/>
    <property type="evidence" value="ECO:0007669"/>
    <property type="project" value="TreeGrafter"/>
</dbReference>
<dbReference type="PANTHER" id="PTHR12241:SF157">
    <property type="entry name" value="LIGASE-LIKE PROTEIN, PUTATIVE-RELATED"/>
    <property type="match status" value="1"/>
</dbReference>
<feature type="compositionally biased region" description="Polar residues" evidence="4">
    <location>
        <begin position="778"/>
        <end position="787"/>
    </location>
</feature>
<dbReference type="GO" id="GO:0015631">
    <property type="term" value="F:tubulin binding"/>
    <property type="evidence" value="ECO:0007669"/>
    <property type="project" value="TreeGrafter"/>
</dbReference>
<keyword evidence="3" id="KW-0067">ATP-binding</keyword>
<name>A0A0S4IUG9_BODSA</name>
<evidence type="ECO:0000313" key="5">
    <source>
        <dbReference type="EMBL" id="CUF92558.1"/>
    </source>
</evidence>
<organism evidence="5 6">
    <name type="scientific">Bodo saltans</name>
    <name type="common">Flagellated protozoan</name>
    <dbReference type="NCBI Taxonomy" id="75058"/>
    <lineage>
        <taxon>Eukaryota</taxon>
        <taxon>Discoba</taxon>
        <taxon>Euglenozoa</taxon>
        <taxon>Kinetoplastea</taxon>
        <taxon>Metakinetoplastina</taxon>
        <taxon>Eubodonida</taxon>
        <taxon>Bodonidae</taxon>
        <taxon>Bodo</taxon>
    </lineage>
</organism>
<feature type="compositionally biased region" description="Low complexity" evidence="4">
    <location>
        <begin position="92"/>
        <end position="122"/>
    </location>
</feature>
<feature type="region of interest" description="Disordered" evidence="4">
    <location>
        <begin position="668"/>
        <end position="732"/>
    </location>
</feature>
<dbReference type="Proteomes" id="UP000051952">
    <property type="component" value="Unassembled WGS sequence"/>
</dbReference>
<evidence type="ECO:0000313" key="6">
    <source>
        <dbReference type="Proteomes" id="UP000051952"/>
    </source>
</evidence>
<evidence type="ECO:0000256" key="2">
    <source>
        <dbReference type="ARBA" id="ARBA00022741"/>
    </source>
</evidence>
<dbReference type="AlphaFoldDB" id="A0A0S4IUG9"/>
<evidence type="ECO:0000256" key="4">
    <source>
        <dbReference type="SAM" id="MobiDB-lite"/>
    </source>
</evidence>
<feature type="compositionally biased region" description="Polar residues" evidence="4">
    <location>
        <begin position="642"/>
        <end position="652"/>
    </location>
</feature>
<feature type="region of interest" description="Disordered" evidence="4">
    <location>
        <begin position="86"/>
        <end position="127"/>
    </location>
</feature>
<feature type="region of interest" description="Disordered" evidence="4">
    <location>
        <begin position="907"/>
        <end position="936"/>
    </location>
</feature>
<dbReference type="GO" id="GO:0036064">
    <property type="term" value="C:ciliary basal body"/>
    <property type="evidence" value="ECO:0007669"/>
    <property type="project" value="TreeGrafter"/>
</dbReference>
<sequence>MNNVVSPLEALRQPPIIRSPQAVVPPSASARHGLRPQDSDDGSDSDDDDIAIMFPSVELQPATSAHSHPPFTAAPPQQQRGLSIEISSNHHGSGSTKDASGSSSFQTTAATNSTTPLSSTLRSTRKKKKNGKKVLHVCLTKYPVIRELADEMSFIVDNVDEELEKFDFNMIWSDTVLPLQKLVRLANWQRSNHFPSMHLLCRKVHLGLTLGRMRKVFPAHYNFFPRTWSMRSEKQQFARFYAQQPVKKVFILKPNAGCQGKGIVLSKDPLNAVDDLDNYVCQEYVTRPLLIENKKFDLRVYCLVTSIRHLSIFVYNDGLVRMCADAYEKPNDENMGNACQHLTNYAVNKHSDNFVFNSDKQGRGDLGNKRDFVWLNRWLRDQGQSPEKFWERVHHMIIKTIIAAQPQMTHVYNSCFPHSNDGYTCFEVLGFDILVDDRVKPILMEVNHTPSFSCDTPLDHRIKHDCLMETWKIIDVQAGDKQRHQEREKAMFARRMQSTRTASSMVPMDSMLSTAQVQSQENQLLAQGELSSDPRFAAEQLAAEHRRKEDQKVKNYKRVYPSTNIERQALYETILAAAKTASAIPTTASQEQRQLEVKAEREKREQKRNGGTDSSRRPVQRPTGSAHGGAGGIAPQPPSLPASGNVTPTSVNDDILAAPHPFQRANLLLGGGGSNAQPAGPPAVAAGGGARGGAIRSSSHRSSIGASTDRPKRTKEDVERQRQKLADQMERHRRRMVLGPRLSVFQLREVQLSAMFQDDELIDEAELQQQQQQQQQQPTSHPRSHTTGRLPATTSNNGNPSNGGGTGGSRSRDGAGLTKDGLPSSAPGSSGSGGSGLSLIPQANAMYPSTSISHHEQFQAILQQLSRYQHSAPEYRFYDSLRGEAPPAEASGDHRLSVSERALAHHEGLDLGDIEEDDDFGAGGGMYYEEEEEEEE</sequence>
<keyword evidence="2" id="KW-0547">Nucleotide-binding</keyword>
<dbReference type="Pfam" id="PF03133">
    <property type="entry name" value="TTL"/>
    <property type="match status" value="1"/>
</dbReference>
<proteinExistence type="predicted"/>
<evidence type="ECO:0000256" key="1">
    <source>
        <dbReference type="ARBA" id="ARBA00022598"/>
    </source>
</evidence>
<feature type="region of interest" description="Disordered" evidence="4">
    <location>
        <begin position="584"/>
        <end position="654"/>
    </location>
</feature>
<feature type="region of interest" description="Disordered" evidence="4">
    <location>
        <begin position="1"/>
        <end position="49"/>
    </location>
</feature>
<feature type="compositionally biased region" description="Low complexity" evidence="4">
    <location>
        <begin position="768"/>
        <end position="777"/>
    </location>
</feature>
<dbReference type="PROSITE" id="PS51221">
    <property type="entry name" value="TTL"/>
    <property type="match status" value="1"/>
</dbReference>
<feature type="compositionally biased region" description="Basic and acidic residues" evidence="4">
    <location>
        <begin position="593"/>
        <end position="616"/>
    </location>
</feature>
<dbReference type="InterPro" id="IPR004344">
    <property type="entry name" value="TTL/TTLL_fam"/>
</dbReference>
<feature type="region of interest" description="Disordered" evidence="4">
    <location>
        <begin position="766"/>
        <end position="837"/>
    </location>
</feature>
<dbReference type="PANTHER" id="PTHR12241">
    <property type="entry name" value="TUBULIN POLYGLUTAMYLASE"/>
    <property type="match status" value="1"/>
</dbReference>
<feature type="compositionally biased region" description="Basic and acidic residues" evidence="4">
    <location>
        <begin position="709"/>
        <end position="730"/>
    </location>
</feature>
<dbReference type="EMBL" id="CYKH01000450">
    <property type="protein sequence ID" value="CUF92558.1"/>
    <property type="molecule type" value="Genomic_DNA"/>
</dbReference>
<dbReference type="GO" id="GO:0000226">
    <property type="term" value="P:microtubule cytoskeleton organization"/>
    <property type="evidence" value="ECO:0007669"/>
    <property type="project" value="TreeGrafter"/>
</dbReference>
<dbReference type="Gene3D" id="3.30.470.20">
    <property type="entry name" value="ATP-grasp fold, B domain"/>
    <property type="match status" value="1"/>
</dbReference>
<keyword evidence="1 5" id="KW-0436">Ligase</keyword>
<accession>A0A0S4IUG9</accession>
<dbReference type="OrthoDB" id="202825at2759"/>
<evidence type="ECO:0000256" key="3">
    <source>
        <dbReference type="ARBA" id="ARBA00022840"/>
    </source>
</evidence>
<feature type="compositionally biased region" description="Low complexity" evidence="4">
    <location>
        <begin position="693"/>
        <end position="707"/>
    </location>
</feature>
<feature type="compositionally biased region" description="Acidic residues" evidence="4">
    <location>
        <begin position="39"/>
        <end position="49"/>
    </location>
</feature>
<protein>
    <submittedName>
        <fullName evidence="5">Tubulin-tyrosine ligase, putative</fullName>
    </submittedName>
</protein>
<feature type="compositionally biased region" description="Low complexity" evidence="4">
    <location>
        <begin position="791"/>
        <end position="800"/>
    </location>
</feature>
<reference evidence="6" key="1">
    <citation type="submission" date="2015-09" db="EMBL/GenBank/DDBJ databases">
        <authorList>
            <consortium name="Pathogen Informatics"/>
        </authorList>
    </citation>
    <scope>NUCLEOTIDE SEQUENCE [LARGE SCALE GENOMIC DNA]</scope>
    <source>
        <strain evidence="6">Lake Konstanz</strain>
    </source>
</reference>
<dbReference type="GO" id="GO:0005524">
    <property type="term" value="F:ATP binding"/>
    <property type="evidence" value="ECO:0007669"/>
    <property type="project" value="UniProtKB-KW"/>
</dbReference>
<feature type="compositionally biased region" description="Acidic residues" evidence="4">
    <location>
        <begin position="910"/>
        <end position="920"/>
    </location>
</feature>